<feature type="transmembrane region" description="Helical" evidence="1">
    <location>
        <begin position="507"/>
        <end position="528"/>
    </location>
</feature>
<feature type="transmembrane region" description="Helical" evidence="1">
    <location>
        <begin position="84"/>
        <end position="112"/>
    </location>
</feature>
<reference evidence="3" key="1">
    <citation type="submission" date="2015-01" db="EMBL/GenBank/DDBJ databases">
        <authorList>
            <person name="Manzoor Shahid"/>
            <person name="Zubair Saima"/>
        </authorList>
    </citation>
    <scope>NUCLEOTIDE SEQUENCE [LARGE SCALE GENOMIC DNA]</scope>
    <source>
        <strain evidence="3">V1</strain>
    </source>
</reference>
<dbReference type="EMBL" id="CDNC01000010">
    <property type="protein sequence ID" value="CEM61381.1"/>
    <property type="molecule type" value="Genomic_DNA"/>
</dbReference>
<feature type="transmembrane region" description="Helical" evidence="1">
    <location>
        <begin position="204"/>
        <end position="231"/>
    </location>
</feature>
<keyword evidence="3" id="KW-1185">Reference proteome</keyword>
<organism evidence="2 3">
    <name type="scientific">Treponema phagedenis</name>
    <dbReference type="NCBI Taxonomy" id="162"/>
    <lineage>
        <taxon>Bacteria</taxon>
        <taxon>Pseudomonadati</taxon>
        <taxon>Spirochaetota</taxon>
        <taxon>Spirochaetia</taxon>
        <taxon>Spirochaetales</taxon>
        <taxon>Treponemataceae</taxon>
        <taxon>Treponema</taxon>
    </lineage>
</organism>
<evidence type="ECO:0000313" key="2">
    <source>
        <dbReference type="EMBL" id="CEM61381.1"/>
    </source>
</evidence>
<keyword evidence="1" id="KW-0812">Transmembrane</keyword>
<dbReference type="AlphaFoldDB" id="A0A0B7GXM9"/>
<protein>
    <recommendedName>
        <fullName evidence="4">ABC-2 type transport system permease protein</fullName>
    </recommendedName>
</protein>
<proteinExistence type="predicted"/>
<feature type="transmembrane region" description="Helical" evidence="1">
    <location>
        <begin position="390"/>
        <end position="412"/>
    </location>
</feature>
<evidence type="ECO:0000256" key="1">
    <source>
        <dbReference type="SAM" id="Phobius"/>
    </source>
</evidence>
<sequence>MIKKLIYYTVNRKILFSEKSPLYKGLHGAGDRAASNPVTVLQKRDTMKQSFSIYIKLICIYKGFLFSLKRFTLQRMSDKKPAGIITFVLFALFLVYIFASLGFLAVVFNWQLYDVLARVNQQRLLFVINALSVSVFVCVFEFLSILSAYHAGAVEEYILSLPIKPSIVLLAKYTVHALRSICFSLFMFMVLAIVYTFVESPPAFFYFAAVLSTIVLPLPILGFCYAVHICVFSCLSFLKNKKLIKIFSMSITLIFAVGIQFLIQFGSTRFIHLSAKAEQAAALAQKLQSVSNLFEWYLPIGFAADLLTADDILTALPPLFGLIAIGVASPMLLVLLANRHAKTLPGFSAQNVKKLQKETVHDFIQKKLCRHSLMRTLVYREIISLNREPAFLFGGPFSIILFPLIIAIPILARGSADFIAVLHNAELKGLSGIIIGLSAAFLSASTQIALTAVSRDAKNLAVIKSLPISWQQYFLAKFIHGFIFSLIATAVSLAFWSLLLFPSIAEIFFGAASGLALAALLTVIDLYIDIARPFLYWDNPTLVMKRNINRLISFFISLTLPGLLFFLAVISSSFILTSVLLIFLPGLLTVILLPIILQLGVQNLKSLEL</sequence>
<feature type="transmembrane region" description="Helical" evidence="1">
    <location>
        <begin position="157"/>
        <end position="174"/>
    </location>
</feature>
<dbReference type="Proteomes" id="UP000042527">
    <property type="component" value="Unassembled WGS sequence"/>
</dbReference>
<keyword evidence="1" id="KW-0472">Membrane</keyword>
<evidence type="ECO:0000313" key="3">
    <source>
        <dbReference type="Proteomes" id="UP000042527"/>
    </source>
</evidence>
<feature type="transmembrane region" description="Helical" evidence="1">
    <location>
        <begin position="181"/>
        <end position="198"/>
    </location>
</feature>
<evidence type="ECO:0008006" key="4">
    <source>
        <dbReference type="Google" id="ProtNLM"/>
    </source>
</evidence>
<feature type="transmembrane region" description="Helical" evidence="1">
    <location>
        <begin position="243"/>
        <end position="263"/>
    </location>
</feature>
<feature type="transmembrane region" description="Helical" evidence="1">
    <location>
        <begin position="432"/>
        <end position="453"/>
    </location>
</feature>
<accession>A0A0B7GXM9</accession>
<feature type="transmembrane region" description="Helical" evidence="1">
    <location>
        <begin position="53"/>
        <end position="72"/>
    </location>
</feature>
<feature type="transmembrane region" description="Helical" evidence="1">
    <location>
        <begin position="474"/>
        <end position="501"/>
    </location>
</feature>
<feature type="transmembrane region" description="Helical" evidence="1">
    <location>
        <begin position="315"/>
        <end position="337"/>
    </location>
</feature>
<feature type="transmembrane region" description="Helical" evidence="1">
    <location>
        <begin position="574"/>
        <end position="597"/>
    </location>
</feature>
<gene>
    <name evidence="2" type="ORF">TPHV1_180046</name>
</gene>
<feature type="transmembrane region" description="Helical" evidence="1">
    <location>
        <begin position="124"/>
        <end position="151"/>
    </location>
</feature>
<keyword evidence="1" id="KW-1133">Transmembrane helix</keyword>
<name>A0A0B7GXM9_TREPH</name>
<feature type="transmembrane region" description="Helical" evidence="1">
    <location>
        <begin position="548"/>
        <end position="568"/>
    </location>
</feature>